<dbReference type="Proteomes" id="UP000031575">
    <property type="component" value="Unassembled WGS sequence"/>
</dbReference>
<dbReference type="RefSeq" id="XP_040620039.1">
    <property type="nucleotide sequence ID" value="XM_040761682.1"/>
</dbReference>
<evidence type="ECO:0000256" key="1">
    <source>
        <dbReference type="SAM" id="MobiDB-lite"/>
    </source>
</evidence>
<dbReference type="HOGENOM" id="CLU_2623602_0_0_1"/>
<evidence type="ECO:0000313" key="3">
    <source>
        <dbReference type="Proteomes" id="UP000031575"/>
    </source>
</evidence>
<protein>
    <submittedName>
        <fullName evidence="2">Uncharacterized protein</fullName>
    </submittedName>
</protein>
<comment type="caution">
    <text evidence="2">The sequence shown here is derived from an EMBL/GenBank/DDBJ whole genome shotgun (WGS) entry which is preliminary data.</text>
</comment>
<sequence>MLKLGPFDVPLHVCSVCGSRSGGGAIVPVVPPPVFVVAVDAAAGWATTMEFQNSMMAGSSGASKVCTKRRTTGSNRAP</sequence>
<dbReference type="VEuPathDB" id="FungiDB:SPBR_03381"/>
<proteinExistence type="predicted"/>
<feature type="region of interest" description="Disordered" evidence="1">
    <location>
        <begin position="59"/>
        <end position="78"/>
    </location>
</feature>
<dbReference type="GeneID" id="63676603"/>
<reference evidence="2 3" key="1">
    <citation type="journal article" date="2014" name="BMC Genomics">
        <title>Comparative genomics of the major fungal agents of human and animal Sporotrichosis: Sporothrix schenckii and Sporothrix brasiliensis.</title>
        <authorList>
            <person name="Teixeira M.M."/>
            <person name="de Almeida L.G."/>
            <person name="Kubitschek-Barreira P."/>
            <person name="Alves F.L."/>
            <person name="Kioshima E.S."/>
            <person name="Abadio A.K."/>
            <person name="Fernandes L."/>
            <person name="Derengowski L.S."/>
            <person name="Ferreira K.S."/>
            <person name="Souza R.C."/>
            <person name="Ruiz J.C."/>
            <person name="de Andrade N.C."/>
            <person name="Paes H.C."/>
            <person name="Nicola A.M."/>
            <person name="Albuquerque P."/>
            <person name="Gerber A.L."/>
            <person name="Martins V.P."/>
            <person name="Peconick L.D."/>
            <person name="Neto A.V."/>
            <person name="Chaucanez C.B."/>
            <person name="Silva P.A."/>
            <person name="Cunha O.L."/>
            <person name="de Oliveira F.F."/>
            <person name="dos Santos T.C."/>
            <person name="Barros A.L."/>
            <person name="Soares M.A."/>
            <person name="de Oliveira L.M."/>
            <person name="Marini M.M."/>
            <person name="Villalobos-Duno H."/>
            <person name="Cunha M.M."/>
            <person name="de Hoog S."/>
            <person name="da Silveira J.F."/>
            <person name="Henrissat B."/>
            <person name="Nino-Vega G.A."/>
            <person name="Cisalpino P.S."/>
            <person name="Mora-Montes H.M."/>
            <person name="Almeida S.R."/>
            <person name="Stajich J.E."/>
            <person name="Lopes-Bezerra L.M."/>
            <person name="Vasconcelos A.T."/>
            <person name="Felipe M.S."/>
        </authorList>
    </citation>
    <scope>NUCLEOTIDE SEQUENCE [LARGE SCALE GENOMIC DNA]</scope>
    <source>
        <strain evidence="2 3">5110</strain>
    </source>
</reference>
<accession>A0A0C2EZR2</accession>
<keyword evidence="3" id="KW-1185">Reference proteome</keyword>
<dbReference type="EMBL" id="AWTV01000006">
    <property type="protein sequence ID" value="KIH92029.1"/>
    <property type="molecule type" value="Genomic_DNA"/>
</dbReference>
<gene>
    <name evidence="2" type="ORF">SPBR_03381</name>
</gene>
<evidence type="ECO:0000313" key="2">
    <source>
        <dbReference type="EMBL" id="KIH92029.1"/>
    </source>
</evidence>
<name>A0A0C2EZR2_9PEZI</name>
<dbReference type="AlphaFoldDB" id="A0A0C2EZR2"/>
<organism evidence="2 3">
    <name type="scientific">Sporothrix brasiliensis 5110</name>
    <dbReference type="NCBI Taxonomy" id="1398154"/>
    <lineage>
        <taxon>Eukaryota</taxon>
        <taxon>Fungi</taxon>
        <taxon>Dikarya</taxon>
        <taxon>Ascomycota</taxon>
        <taxon>Pezizomycotina</taxon>
        <taxon>Sordariomycetes</taxon>
        <taxon>Sordariomycetidae</taxon>
        <taxon>Ophiostomatales</taxon>
        <taxon>Ophiostomataceae</taxon>
        <taxon>Sporothrix</taxon>
    </lineage>
</organism>